<keyword evidence="4" id="KW-1185">Reference proteome</keyword>
<dbReference type="InterPro" id="IPR010499">
    <property type="entry name" value="AraC_E-bd"/>
</dbReference>
<proteinExistence type="predicted"/>
<protein>
    <submittedName>
        <fullName evidence="3">MerR family transcriptional regulator</fullName>
    </submittedName>
</protein>
<evidence type="ECO:0000259" key="2">
    <source>
        <dbReference type="PROSITE" id="PS50937"/>
    </source>
</evidence>
<feature type="coiled-coil region" evidence="1">
    <location>
        <begin position="65"/>
        <end position="116"/>
    </location>
</feature>
<dbReference type="PANTHER" id="PTHR30204:SF97">
    <property type="entry name" value="MERR FAMILY REGULATORY PROTEIN"/>
    <property type="match status" value="1"/>
</dbReference>
<dbReference type="PROSITE" id="PS00552">
    <property type="entry name" value="HTH_MERR_1"/>
    <property type="match status" value="1"/>
</dbReference>
<keyword evidence="1" id="KW-0175">Coiled coil</keyword>
<reference evidence="3 4" key="1">
    <citation type="submission" date="2021-06" db="EMBL/GenBank/DDBJ databases">
        <authorList>
            <person name="Sun Q."/>
            <person name="Li D."/>
        </authorList>
    </citation>
    <scope>NUCLEOTIDE SEQUENCE [LARGE SCALE GENOMIC DNA]</scope>
    <source>
        <strain evidence="3 4">MSJ-40</strain>
    </source>
</reference>
<dbReference type="CDD" id="cd01107">
    <property type="entry name" value="HTH_BmrR"/>
    <property type="match status" value="1"/>
</dbReference>
<dbReference type="InterPro" id="IPR047057">
    <property type="entry name" value="MerR_fam"/>
</dbReference>
<dbReference type="SMART" id="SM00871">
    <property type="entry name" value="AraC_E_bind"/>
    <property type="match status" value="1"/>
</dbReference>
<dbReference type="PROSITE" id="PS50937">
    <property type="entry name" value="HTH_MERR_2"/>
    <property type="match status" value="1"/>
</dbReference>
<dbReference type="PANTHER" id="PTHR30204">
    <property type="entry name" value="REDOX-CYCLING DRUG-SENSING TRANSCRIPTIONAL ACTIVATOR SOXR"/>
    <property type="match status" value="1"/>
</dbReference>
<sequence length="272" mass="31963">MFKIGEFSILSSISIHMLRNYDKIGLLEPKYIDESTGYRYYSKEQLPIANQIVALKVMGFGLKEISNMQLENMQLDKLKEVLQNKIIIKEQEIKQIKRQLSQMENALNDLEKEENFAFSIVTKRIPPRKVASFRMKIEEFPDEGTLWQTLGDECAKLNVEFADNDYAIAIQHEINFDDNYIDVEVQRTVEKVMEDTDKIRFFDVSSCDVVSLAFQGGYYRLKDINLYLAKWIIQNEFEICGPVFNIYYVSPEHEKNEDKFITEVCFPIKKRK</sequence>
<dbReference type="InterPro" id="IPR000551">
    <property type="entry name" value="MerR-type_HTH_dom"/>
</dbReference>
<dbReference type="InterPro" id="IPR029442">
    <property type="entry name" value="GyrI-like"/>
</dbReference>
<dbReference type="Pfam" id="PF06445">
    <property type="entry name" value="GyrI-like"/>
    <property type="match status" value="1"/>
</dbReference>
<evidence type="ECO:0000313" key="4">
    <source>
        <dbReference type="Proteomes" id="UP000749471"/>
    </source>
</evidence>
<dbReference type="EMBL" id="JAHLPM010000006">
    <property type="protein sequence ID" value="MBU5438072.1"/>
    <property type="molecule type" value="Genomic_DNA"/>
</dbReference>
<dbReference type="RefSeq" id="WP_216518853.1">
    <property type="nucleotide sequence ID" value="NZ_JAHLPM010000006.1"/>
</dbReference>
<dbReference type="Proteomes" id="UP000749471">
    <property type="component" value="Unassembled WGS sequence"/>
</dbReference>
<evidence type="ECO:0000313" key="3">
    <source>
        <dbReference type="EMBL" id="MBU5438072.1"/>
    </source>
</evidence>
<dbReference type="SMART" id="SM00422">
    <property type="entry name" value="HTH_MERR"/>
    <property type="match status" value="1"/>
</dbReference>
<evidence type="ECO:0000256" key="1">
    <source>
        <dbReference type="SAM" id="Coils"/>
    </source>
</evidence>
<feature type="domain" description="HTH merR-type" evidence="2">
    <location>
        <begin position="1"/>
        <end position="71"/>
    </location>
</feature>
<comment type="caution">
    <text evidence="3">The sequence shown here is derived from an EMBL/GenBank/DDBJ whole genome shotgun (WGS) entry which is preliminary data.</text>
</comment>
<dbReference type="Pfam" id="PF13411">
    <property type="entry name" value="MerR_1"/>
    <property type="match status" value="1"/>
</dbReference>
<organism evidence="3 4">
    <name type="scientific">Tissierella simiarum</name>
    <dbReference type="NCBI Taxonomy" id="2841534"/>
    <lineage>
        <taxon>Bacteria</taxon>
        <taxon>Bacillati</taxon>
        <taxon>Bacillota</taxon>
        <taxon>Tissierellia</taxon>
        <taxon>Tissierellales</taxon>
        <taxon>Tissierellaceae</taxon>
        <taxon>Tissierella</taxon>
    </lineage>
</organism>
<gene>
    <name evidence="3" type="ORF">KQI42_08640</name>
</gene>
<name>A0ABS6E5M3_9FIRM</name>
<accession>A0ABS6E5M3</accession>